<dbReference type="STRING" id="177437.HRM2_07140"/>
<keyword evidence="1" id="KW-0808">Transferase</keyword>
<dbReference type="RefSeq" id="WP_012663076.1">
    <property type="nucleotide sequence ID" value="NC_012108.1"/>
</dbReference>
<sequence>MSIIIISADTGEIEEIIAQKVAETMGFTTLDHHILAEVASAHGIDPDQLDEALKTTPSLFKKMTAKQWRYALSCLEAEVLDRLLKDNIVCHGVAAHLYVTGVSHAMKVRILKGKNRVIKEIVQHRGLSLEKTERCCAAELEQRKKWSMAAYGFDETDLSQYDLVINLDQIDPEEAVRTIAGAAEYRKFQVMTYSMKCLSDLALAARVNTVLLDSMTDINVQSHDGSVVVTAKASNRQKRERIALIKEMAGKVDGVRYVEVHVK</sequence>
<dbReference type="KEGG" id="dat:HRM2_07140"/>
<organism evidence="1 2">
    <name type="scientific">Desulforapulum autotrophicum (strain ATCC 43914 / DSM 3382 / VKM B-1955 / HRM2)</name>
    <name type="common">Desulfobacterium autotrophicum</name>
    <dbReference type="NCBI Taxonomy" id="177437"/>
    <lineage>
        <taxon>Bacteria</taxon>
        <taxon>Pseudomonadati</taxon>
        <taxon>Thermodesulfobacteriota</taxon>
        <taxon>Desulfobacteria</taxon>
        <taxon>Desulfobacterales</taxon>
        <taxon>Desulfobacteraceae</taxon>
        <taxon>Desulforapulum</taxon>
    </lineage>
</organism>
<dbReference type="Proteomes" id="UP000000442">
    <property type="component" value="Chromosome"/>
</dbReference>
<dbReference type="EMBL" id="CP001087">
    <property type="protein sequence ID" value="ACN13828.1"/>
    <property type="molecule type" value="Genomic_DNA"/>
</dbReference>
<dbReference type="OrthoDB" id="5416804at2"/>
<keyword evidence="2" id="KW-1185">Reference proteome</keyword>
<dbReference type="Pfam" id="PF13189">
    <property type="entry name" value="Cytidylate_kin2"/>
    <property type="match status" value="1"/>
</dbReference>
<reference evidence="1 2" key="1">
    <citation type="journal article" date="2009" name="Environ. Microbiol.">
        <title>Genome sequence of Desulfobacterium autotrophicum HRM2, a marine sulfate reducer oxidizing organic carbon completely to carbon dioxide.</title>
        <authorList>
            <person name="Strittmatter A.W."/>
            <person name="Liesegang H."/>
            <person name="Rabus R."/>
            <person name="Decker I."/>
            <person name="Amann J."/>
            <person name="Andres S."/>
            <person name="Henne A."/>
            <person name="Fricke W.F."/>
            <person name="Martinez-Arias R."/>
            <person name="Bartels D."/>
            <person name="Goesmann A."/>
            <person name="Krause L."/>
            <person name="Puehler A."/>
            <person name="Klenk H.P."/>
            <person name="Richter M."/>
            <person name="Schuler M."/>
            <person name="Gloeckner F.O."/>
            <person name="Meyerdierks A."/>
            <person name="Gottschalk G."/>
            <person name="Amann R."/>
        </authorList>
    </citation>
    <scope>NUCLEOTIDE SEQUENCE [LARGE SCALE GENOMIC DNA]</scope>
    <source>
        <strain evidence="2">ATCC 43914 / DSM 3382 / HRM2</strain>
    </source>
</reference>
<proteinExistence type="predicted"/>
<dbReference type="InterPro" id="IPR027417">
    <property type="entry name" value="P-loop_NTPase"/>
</dbReference>
<dbReference type="EC" id="2.7.4.14" evidence="1"/>
<gene>
    <name evidence="1" type="primary">cmk5</name>
    <name evidence="1" type="ordered locus">HRM2_07140</name>
</gene>
<dbReference type="GO" id="GO:0016740">
    <property type="term" value="F:transferase activity"/>
    <property type="evidence" value="ECO:0007669"/>
    <property type="project" value="UniProtKB-KW"/>
</dbReference>
<dbReference type="eggNOG" id="COG1102">
    <property type="taxonomic scope" value="Bacteria"/>
</dbReference>
<name>C0QJH5_DESAH</name>
<protein>
    <submittedName>
        <fullName evidence="1">Cmk5</fullName>
        <ecNumber evidence="1">2.7.4.14</ecNumber>
    </submittedName>
</protein>
<dbReference type="Gene3D" id="3.40.50.300">
    <property type="entry name" value="P-loop containing nucleotide triphosphate hydrolases"/>
    <property type="match status" value="1"/>
</dbReference>
<dbReference type="AlphaFoldDB" id="C0QJH5"/>
<evidence type="ECO:0000313" key="1">
    <source>
        <dbReference type="EMBL" id="ACN13828.1"/>
    </source>
</evidence>
<evidence type="ECO:0000313" key="2">
    <source>
        <dbReference type="Proteomes" id="UP000000442"/>
    </source>
</evidence>
<accession>C0QJH5</accession>
<dbReference type="HOGENOM" id="CLU_065155_0_1_7"/>